<dbReference type="AlphaFoldDB" id="A0A382M0G4"/>
<feature type="domain" description="PII-uridylyltransferase/Glutamine-synthetase adenylyltransferase" evidence="3">
    <location>
        <begin position="34"/>
        <end position="185"/>
    </location>
</feature>
<evidence type="ECO:0000256" key="2">
    <source>
        <dbReference type="ARBA" id="ARBA00022801"/>
    </source>
</evidence>
<accession>A0A382M0G4</accession>
<keyword evidence="2" id="KW-0378">Hydrolase</keyword>
<dbReference type="PANTHER" id="PTHR47320">
    <property type="entry name" value="BIFUNCTIONAL URIDYLYLTRANSFERASE/URIDYLYL-REMOVING ENZYME"/>
    <property type="match status" value="1"/>
</dbReference>
<dbReference type="EMBL" id="UINC01089618">
    <property type="protein sequence ID" value="SVC40862.1"/>
    <property type="molecule type" value="Genomic_DNA"/>
</dbReference>
<organism evidence="4">
    <name type="scientific">marine metagenome</name>
    <dbReference type="NCBI Taxonomy" id="408172"/>
    <lineage>
        <taxon>unclassified sequences</taxon>
        <taxon>metagenomes</taxon>
        <taxon>ecological metagenomes</taxon>
    </lineage>
</organism>
<evidence type="ECO:0000256" key="1">
    <source>
        <dbReference type="ARBA" id="ARBA00022679"/>
    </source>
</evidence>
<dbReference type="InterPro" id="IPR010043">
    <property type="entry name" value="UTase/UR"/>
</dbReference>
<feature type="non-terminal residue" evidence="4">
    <location>
        <position position="1"/>
    </location>
</feature>
<dbReference type="SUPFAM" id="SSF81593">
    <property type="entry name" value="Nucleotidyltransferase substrate binding subunit/domain"/>
    <property type="match status" value="1"/>
</dbReference>
<dbReference type="HAMAP" id="MF_00277">
    <property type="entry name" value="PII_uridylyl_transf"/>
    <property type="match status" value="1"/>
</dbReference>
<protein>
    <recommendedName>
        <fullName evidence="3">PII-uridylyltransferase/Glutamine-synthetase adenylyltransferase domain-containing protein</fullName>
    </recommendedName>
</protein>
<name>A0A382M0G4_9ZZZZ</name>
<proteinExistence type="inferred from homology"/>
<reference evidence="4" key="1">
    <citation type="submission" date="2018-05" db="EMBL/GenBank/DDBJ databases">
        <authorList>
            <person name="Lanie J.A."/>
            <person name="Ng W.-L."/>
            <person name="Kazmierczak K.M."/>
            <person name="Andrzejewski T.M."/>
            <person name="Davidsen T.M."/>
            <person name="Wayne K.J."/>
            <person name="Tettelin H."/>
            <person name="Glass J.I."/>
            <person name="Rusch D."/>
            <person name="Podicherti R."/>
            <person name="Tsui H.-C.T."/>
            <person name="Winkler M.E."/>
        </authorList>
    </citation>
    <scope>NUCLEOTIDE SEQUENCE</scope>
</reference>
<dbReference type="GO" id="GO:0016787">
    <property type="term" value="F:hydrolase activity"/>
    <property type="evidence" value="ECO:0007669"/>
    <property type="project" value="UniProtKB-KW"/>
</dbReference>
<evidence type="ECO:0000259" key="3">
    <source>
        <dbReference type="Pfam" id="PF08335"/>
    </source>
</evidence>
<dbReference type="PANTHER" id="PTHR47320:SF1">
    <property type="entry name" value="BIFUNCTIONAL URIDYLYLTRANSFERASE_URIDYLYL-REMOVING ENZYME"/>
    <property type="match status" value="1"/>
</dbReference>
<dbReference type="InterPro" id="IPR013546">
    <property type="entry name" value="PII_UdlTrfase/GS_AdlTrfase"/>
</dbReference>
<keyword evidence="1" id="KW-0808">Transferase</keyword>
<dbReference type="Gene3D" id="1.10.3090.10">
    <property type="entry name" value="cca-adding enzyme, domain 2"/>
    <property type="match status" value="1"/>
</dbReference>
<evidence type="ECO:0000313" key="4">
    <source>
        <dbReference type="EMBL" id="SVC40862.1"/>
    </source>
</evidence>
<gene>
    <name evidence="4" type="ORF">METZ01_LOCUS293716</name>
</gene>
<feature type="non-terminal residue" evidence="4">
    <location>
        <position position="393"/>
    </location>
</feature>
<sequence length="393" mass="44620">TAMLDARLLAGDAELFADFWNRVLKQIPRAAATRLRKLHLARGPHAGSVHLLEPNVKESPGGLREIHLLEWGLKCHLRRSTIDTVFADYLDDDDLESLRAGREFLWRVRHELHFTTGRKHDVLENESKPLVAQALAYSDRSVDGGGDALARDGHVRRVGTTNRTGADRGRELAVEAFLRDYYLHASAIFHAVRLGFERLLARRKKGRRLLLEPGVLAIDNEIELPAGEDWFVEDPLRLLRVFVLSQTRRLVLSEPVAGLVRQCTYLIDDDIRGSPEARDLFLRILKRKYRAAETLRAMHELGVLGAYLPEFGATTCLVQYDIYHVYTVDEHTLVGLEQLEGLHRADASGSMREIYESLERKDLLFLGMLLHDVGKSRRSEHISEGLEMGRTLC</sequence>
<dbReference type="Pfam" id="PF08335">
    <property type="entry name" value="GlnD_UR_UTase"/>
    <property type="match status" value="1"/>
</dbReference>
<dbReference type="SUPFAM" id="SSF81891">
    <property type="entry name" value="Poly A polymerase C-terminal region-like"/>
    <property type="match status" value="1"/>
</dbReference>
<dbReference type="GO" id="GO:0008773">
    <property type="term" value="F:[protein-PII] uridylyltransferase activity"/>
    <property type="evidence" value="ECO:0007669"/>
    <property type="project" value="InterPro"/>
</dbReference>